<reference evidence="8" key="1">
    <citation type="journal article" date="2015" name="Nature">
        <title>Complex archaea that bridge the gap between prokaryotes and eukaryotes.</title>
        <authorList>
            <person name="Spang A."/>
            <person name="Saw J.H."/>
            <person name="Jorgensen S.L."/>
            <person name="Zaremba-Niedzwiedzka K."/>
            <person name="Martijn J."/>
            <person name="Lind A.E."/>
            <person name="van Eijk R."/>
            <person name="Schleper C."/>
            <person name="Guy L."/>
            <person name="Ettema T.J."/>
        </authorList>
    </citation>
    <scope>NUCLEOTIDE SEQUENCE</scope>
</reference>
<dbReference type="InterPro" id="IPR046373">
    <property type="entry name" value="Acyl-CoA_Oxase/DH_mid-dom_sf"/>
</dbReference>
<organism evidence="8">
    <name type="scientific">marine sediment metagenome</name>
    <dbReference type="NCBI Taxonomy" id="412755"/>
    <lineage>
        <taxon>unclassified sequences</taxon>
        <taxon>metagenomes</taxon>
        <taxon>ecological metagenomes</taxon>
    </lineage>
</organism>
<feature type="domain" description="Acyl-CoA oxidase/dehydrogenase middle" evidence="7">
    <location>
        <begin position="2"/>
        <end position="96"/>
    </location>
</feature>
<evidence type="ECO:0000256" key="1">
    <source>
        <dbReference type="ARBA" id="ARBA00001974"/>
    </source>
</evidence>
<dbReference type="FunFam" id="2.40.110.10:FF:000011">
    <property type="entry name" value="Acyl-CoA dehydrogenase FadE34"/>
    <property type="match status" value="1"/>
</dbReference>
<accession>A0A0F9ADH5</accession>
<dbReference type="PANTHER" id="PTHR43292:SF3">
    <property type="entry name" value="ACYL-COA DEHYDROGENASE FADE29"/>
    <property type="match status" value="1"/>
</dbReference>
<dbReference type="Pfam" id="PF00441">
    <property type="entry name" value="Acyl-CoA_dh_1"/>
    <property type="match status" value="1"/>
</dbReference>
<dbReference type="GO" id="GO:0005886">
    <property type="term" value="C:plasma membrane"/>
    <property type="evidence" value="ECO:0007669"/>
    <property type="project" value="TreeGrafter"/>
</dbReference>
<dbReference type="SUPFAM" id="SSF56645">
    <property type="entry name" value="Acyl-CoA dehydrogenase NM domain-like"/>
    <property type="match status" value="1"/>
</dbReference>
<evidence type="ECO:0000259" key="6">
    <source>
        <dbReference type="Pfam" id="PF00441"/>
    </source>
</evidence>
<comment type="similarity">
    <text evidence="2">Belongs to the acyl-CoA dehydrogenase family.</text>
</comment>
<name>A0A0F9ADH5_9ZZZZ</name>
<keyword evidence="4" id="KW-0274">FAD</keyword>
<dbReference type="InterPro" id="IPR009075">
    <property type="entry name" value="AcylCo_DH/oxidase_C"/>
</dbReference>
<dbReference type="EMBL" id="LAZR01058264">
    <property type="protein sequence ID" value="KKK70276.1"/>
    <property type="molecule type" value="Genomic_DNA"/>
</dbReference>
<dbReference type="GO" id="GO:0016627">
    <property type="term" value="F:oxidoreductase activity, acting on the CH-CH group of donors"/>
    <property type="evidence" value="ECO:0007669"/>
    <property type="project" value="InterPro"/>
</dbReference>
<keyword evidence="5" id="KW-0560">Oxidoreductase</keyword>
<evidence type="ECO:0000256" key="2">
    <source>
        <dbReference type="ARBA" id="ARBA00009347"/>
    </source>
</evidence>
<dbReference type="InterPro" id="IPR006091">
    <property type="entry name" value="Acyl-CoA_Oxase/DH_mid-dom"/>
</dbReference>
<dbReference type="InterPro" id="IPR036250">
    <property type="entry name" value="AcylCo_DH-like_C"/>
</dbReference>
<feature type="non-terminal residue" evidence="8">
    <location>
        <position position="1"/>
    </location>
</feature>
<gene>
    <name evidence="8" type="ORF">LCGC14_2925630</name>
</gene>
<dbReference type="InterPro" id="IPR009100">
    <property type="entry name" value="AcylCoA_DH/oxidase_NM_dom_sf"/>
</dbReference>
<evidence type="ECO:0008006" key="9">
    <source>
        <dbReference type="Google" id="ProtNLM"/>
    </source>
</evidence>
<dbReference type="SUPFAM" id="SSF47203">
    <property type="entry name" value="Acyl-CoA dehydrogenase C-terminal domain-like"/>
    <property type="match status" value="1"/>
</dbReference>
<feature type="domain" description="Acyl-CoA dehydrogenase/oxidase C-terminal" evidence="6">
    <location>
        <begin position="108"/>
        <end position="264"/>
    </location>
</feature>
<sequence length="270" mass="29800">WCQGFSEPNAGSDLASLQTRAVRDGDDYVINGQKIWTSGAHLADWCILLARTDPEAPKHKGISYFLLEMKTPGITVQPIVNLADVHSFNQVFFEDVRVPRSSLLGEENQGWYIGAMTLDYERSSLVASAASMAARGLDDLVGYCKETPLNGKSLMDNALVRHKLADMAIEIEVGKYMVYRVVSQQARKEPGSIEAAVCKLYNTEIGVRVTNTGIHILGLYGQLQRDSKWVRLMGRFQKAYLYAIAMVVGGGTSEIQRNIIAMRGLGLPRG</sequence>
<comment type="caution">
    <text evidence="8">The sequence shown here is derived from an EMBL/GenBank/DDBJ whole genome shotgun (WGS) entry which is preliminary data.</text>
</comment>
<proteinExistence type="inferred from homology"/>
<dbReference type="PANTHER" id="PTHR43292">
    <property type="entry name" value="ACYL-COA DEHYDROGENASE"/>
    <property type="match status" value="1"/>
</dbReference>
<dbReference type="InterPro" id="IPR052161">
    <property type="entry name" value="Mycobact_Acyl-CoA_DH"/>
</dbReference>
<evidence type="ECO:0000313" key="8">
    <source>
        <dbReference type="EMBL" id="KKK70276.1"/>
    </source>
</evidence>
<evidence type="ECO:0000256" key="5">
    <source>
        <dbReference type="ARBA" id="ARBA00023002"/>
    </source>
</evidence>
<evidence type="ECO:0000256" key="4">
    <source>
        <dbReference type="ARBA" id="ARBA00022827"/>
    </source>
</evidence>
<evidence type="ECO:0000256" key="3">
    <source>
        <dbReference type="ARBA" id="ARBA00022630"/>
    </source>
</evidence>
<keyword evidence="3" id="KW-0285">Flavoprotein</keyword>
<evidence type="ECO:0000259" key="7">
    <source>
        <dbReference type="Pfam" id="PF02770"/>
    </source>
</evidence>
<protein>
    <recommendedName>
        <fullName evidence="9">Acyl-CoA dehydrogenase</fullName>
    </recommendedName>
</protein>
<dbReference type="AlphaFoldDB" id="A0A0F9ADH5"/>
<dbReference type="Gene3D" id="2.40.110.10">
    <property type="entry name" value="Butyryl-CoA Dehydrogenase, subunit A, domain 2"/>
    <property type="match status" value="1"/>
</dbReference>
<comment type="cofactor">
    <cofactor evidence="1">
        <name>FAD</name>
        <dbReference type="ChEBI" id="CHEBI:57692"/>
    </cofactor>
</comment>
<dbReference type="Pfam" id="PF02770">
    <property type="entry name" value="Acyl-CoA_dh_M"/>
    <property type="match status" value="1"/>
</dbReference>
<dbReference type="Gene3D" id="1.20.140.10">
    <property type="entry name" value="Butyryl-CoA Dehydrogenase, subunit A, domain 3"/>
    <property type="match status" value="1"/>
</dbReference>